<dbReference type="EMBL" id="JAVRQU010000031">
    <property type="protein sequence ID" value="KAK5689524.1"/>
    <property type="molecule type" value="Genomic_DNA"/>
</dbReference>
<dbReference type="AlphaFoldDB" id="A0AAN7VV93"/>
<proteinExistence type="predicted"/>
<protein>
    <submittedName>
        <fullName evidence="1">Uncharacterized protein</fullName>
    </submittedName>
</protein>
<gene>
    <name evidence="1" type="ORF">LTR97_012864</name>
</gene>
<evidence type="ECO:0000313" key="1">
    <source>
        <dbReference type="EMBL" id="KAK5689524.1"/>
    </source>
</evidence>
<dbReference type="Proteomes" id="UP001310594">
    <property type="component" value="Unassembled WGS sequence"/>
</dbReference>
<evidence type="ECO:0000313" key="2">
    <source>
        <dbReference type="Proteomes" id="UP001310594"/>
    </source>
</evidence>
<name>A0AAN7VV93_9PEZI</name>
<sequence length="342" mass="38542">MATTPQSTALLDRLSAEIRIEIFRQLYCGQRGLKPCAKKNNTDIALLVALVNDPEKYTEACEVFYGCNNFVLESSRQLENLTSHQVPTTAMRCITHLELVNFNDQPDFLSTQNMQNVISRVSIHLLKLKSFTFACDAVYGKSRQFFDGVSMKDGKLTCTAVGCYTLDCKERFVVQLKHCRLVHCWSELKMSERETLASVEGRLNYDAQTSIRDRNDIYDGFLCSLSLAEWTTVFDANTLASSSSNFGGASLALSVREQDLLVEFRYSLKMGAGTADEVYDAVNGGTSFRDLDMKFPSPEMLEAIGEFLCRIEWVFENILETCQERRSEWLSEGCRKAAAKPS</sequence>
<comment type="caution">
    <text evidence="1">The sequence shown here is derived from an EMBL/GenBank/DDBJ whole genome shotgun (WGS) entry which is preliminary data.</text>
</comment>
<organism evidence="1 2">
    <name type="scientific">Elasticomyces elasticus</name>
    <dbReference type="NCBI Taxonomy" id="574655"/>
    <lineage>
        <taxon>Eukaryota</taxon>
        <taxon>Fungi</taxon>
        <taxon>Dikarya</taxon>
        <taxon>Ascomycota</taxon>
        <taxon>Pezizomycotina</taxon>
        <taxon>Dothideomycetes</taxon>
        <taxon>Dothideomycetidae</taxon>
        <taxon>Mycosphaerellales</taxon>
        <taxon>Teratosphaeriaceae</taxon>
        <taxon>Elasticomyces</taxon>
    </lineage>
</organism>
<accession>A0AAN7VV93</accession>
<reference evidence="1" key="1">
    <citation type="submission" date="2023-08" db="EMBL/GenBank/DDBJ databases">
        <title>Black Yeasts Isolated from many extreme environments.</title>
        <authorList>
            <person name="Coleine C."/>
            <person name="Stajich J.E."/>
            <person name="Selbmann L."/>
        </authorList>
    </citation>
    <scope>NUCLEOTIDE SEQUENCE</scope>
    <source>
        <strain evidence="1">CCFEE 5810</strain>
    </source>
</reference>